<evidence type="ECO:0000256" key="2">
    <source>
        <dbReference type="SAM" id="SignalP"/>
    </source>
</evidence>
<evidence type="ECO:0000256" key="1">
    <source>
        <dbReference type="SAM" id="MobiDB-lite"/>
    </source>
</evidence>
<gene>
    <name evidence="3" type="ORF">H4W34_001752</name>
</gene>
<dbReference type="EMBL" id="JADBDZ010000001">
    <property type="protein sequence ID" value="MBE1531919.1"/>
    <property type="molecule type" value="Genomic_DNA"/>
</dbReference>
<comment type="caution">
    <text evidence="3">The sequence shown here is derived from an EMBL/GenBank/DDBJ whole genome shotgun (WGS) entry which is preliminary data.</text>
</comment>
<dbReference type="InterPro" id="IPR011050">
    <property type="entry name" value="Pectin_lyase_fold/virulence"/>
</dbReference>
<dbReference type="RefSeq" id="WP_192758698.1">
    <property type="nucleotide sequence ID" value="NZ_JADBDZ010000001.1"/>
</dbReference>
<feature type="region of interest" description="Disordered" evidence="1">
    <location>
        <begin position="31"/>
        <end position="76"/>
    </location>
</feature>
<evidence type="ECO:0008006" key="5">
    <source>
        <dbReference type="Google" id="ProtNLM"/>
    </source>
</evidence>
<protein>
    <recommendedName>
        <fullName evidence="5">Right handed beta helix domain-containing protein</fullName>
    </recommendedName>
</protein>
<reference evidence="3 4" key="1">
    <citation type="submission" date="2020-10" db="EMBL/GenBank/DDBJ databases">
        <title>Sequencing the genomes of 1000 actinobacteria strains.</title>
        <authorList>
            <person name="Klenk H.-P."/>
        </authorList>
    </citation>
    <scope>NUCLEOTIDE SEQUENCE [LARGE SCALE GENOMIC DNA]</scope>
    <source>
        <strain evidence="3 4">DSM 46744</strain>
    </source>
</reference>
<dbReference type="Gene3D" id="2.160.20.10">
    <property type="entry name" value="Single-stranded right-handed beta-helix, Pectin lyase-like"/>
    <property type="match status" value="1"/>
</dbReference>
<feature type="chain" id="PRO_5045715542" description="Right handed beta helix domain-containing protein" evidence="2">
    <location>
        <begin position="26"/>
        <end position="376"/>
    </location>
</feature>
<keyword evidence="2" id="KW-0732">Signal</keyword>
<organism evidence="3 4">
    <name type="scientific">Actinomadura algeriensis</name>
    <dbReference type="NCBI Taxonomy" id="1679523"/>
    <lineage>
        <taxon>Bacteria</taxon>
        <taxon>Bacillati</taxon>
        <taxon>Actinomycetota</taxon>
        <taxon>Actinomycetes</taxon>
        <taxon>Streptosporangiales</taxon>
        <taxon>Thermomonosporaceae</taxon>
        <taxon>Actinomadura</taxon>
    </lineage>
</organism>
<proteinExistence type="predicted"/>
<dbReference type="SUPFAM" id="SSF51126">
    <property type="entry name" value="Pectin lyase-like"/>
    <property type="match status" value="1"/>
</dbReference>
<keyword evidence="4" id="KW-1185">Reference proteome</keyword>
<accession>A0ABR9JMY4</accession>
<sequence length="376" mass="38624">MKIDLKFTGILVAGAVATSALVVFATGSGDDPEGAPAGGEIVAPPSADAPVPAGTGPAGAGAGAGADGGGAQRFPLPTSTERISCPQATVTVSDGVTLQEALNVAEPGTVIRLEPGKFDGQFLSQKSGTADRPIFVCGTEKSVLDGGGTGEGYGFHLQDAAHWRLIGFTLQNSQKGVMFDGTGASAVQELTIRNIGDEAVHLRRDSTGNSVLYNSVSHTGRENPRFGEGVYLGSSHNNWGTLTDGRPDRSDNNLVAGNKIKATAEAVDVKEGTTGGRIAGNAFDGSELSGGFNDSWVDVKGNGYVIEDNRGARTNADGFQTHEEYKGWGTRNVFRRNVIALGDAKGVGIRLDSAGNAVACDNRVSGGELLNTGKCS</sequence>
<dbReference type="InterPro" id="IPR012334">
    <property type="entry name" value="Pectin_lyas_fold"/>
</dbReference>
<evidence type="ECO:0000313" key="3">
    <source>
        <dbReference type="EMBL" id="MBE1531919.1"/>
    </source>
</evidence>
<feature type="signal peptide" evidence="2">
    <location>
        <begin position="1"/>
        <end position="25"/>
    </location>
</feature>
<name>A0ABR9JMY4_9ACTN</name>
<feature type="compositionally biased region" description="Gly residues" evidence="1">
    <location>
        <begin position="56"/>
        <end position="71"/>
    </location>
</feature>
<feature type="compositionally biased region" description="Low complexity" evidence="1">
    <location>
        <begin position="42"/>
        <end position="55"/>
    </location>
</feature>
<dbReference type="Proteomes" id="UP000627838">
    <property type="component" value="Unassembled WGS sequence"/>
</dbReference>
<evidence type="ECO:0000313" key="4">
    <source>
        <dbReference type="Proteomes" id="UP000627838"/>
    </source>
</evidence>